<feature type="compositionally biased region" description="Basic and acidic residues" evidence="1">
    <location>
        <begin position="245"/>
        <end position="255"/>
    </location>
</feature>
<feature type="region of interest" description="Disordered" evidence="1">
    <location>
        <begin position="481"/>
        <end position="558"/>
    </location>
</feature>
<feature type="region of interest" description="Disordered" evidence="1">
    <location>
        <begin position="347"/>
        <end position="452"/>
    </location>
</feature>
<feature type="compositionally biased region" description="Polar residues" evidence="1">
    <location>
        <begin position="210"/>
        <end position="224"/>
    </location>
</feature>
<name>A0A5C3QXN7_9AGAR</name>
<gene>
    <name evidence="2" type="ORF">BDV98DRAFT_164055</name>
</gene>
<evidence type="ECO:0000313" key="3">
    <source>
        <dbReference type="Proteomes" id="UP000305067"/>
    </source>
</evidence>
<feature type="compositionally biased region" description="Low complexity" evidence="1">
    <location>
        <begin position="428"/>
        <end position="440"/>
    </location>
</feature>
<feature type="compositionally biased region" description="Polar residues" evidence="1">
    <location>
        <begin position="101"/>
        <end position="124"/>
    </location>
</feature>
<protein>
    <submittedName>
        <fullName evidence="2">Uncharacterized protein</fullName>
    </submittedName>
</protein>
<evidence type="ECO:0000256" key="1">
    <source>
        <dbReference type="SAM" id="MobiDB-lite"/>
    </source>
</evidence>
<feature type="region of interest" description="Disordered" evidence="1">
    <location>
        <begin position="308"/>
        <end position="330"/>
    </location>
</feature>
<dbReference type="EMBL" id="ML178815">
    <property type="protein sequence ID" value="TFL06766.1"/>
    <property type="molecule type" value="Genomic_DNA"/>
</dbReference>
<keyword evidence="3" id="KW-1185">Reference proteome</keyword>
<evidence type="ECO:0000313" key="2">
    <source>
        <dbReference type="EMBL" id="TFL06766.1"/>
    </source>
</evidence>
<feature type="compositionally biased region" description="Polar residues" evidence="1">
    <location>
        <begin position="372"/>
        <end position="382"/>
    </location>
</feature>
<accession>A0A5C3QXN7</accession>
<dbReference type="Proteomes" id="UP000305067">
    <property type="component" value="Unassembled WGS sequence"/>
</dbReference>
<feature type="compositionally biased region" description="Low complexity" evidence="1">
    <location>
        <begin position="355"/>
        <end position="364"/>
    </location>
</feature>
<proteinExistence type="predicted"/>
<feature type="compositionally biased region" description="Polar residues" evidence="1">
    <location>
        <begin position="544"/>
        <end position="557"/>
    </location>
</feature>
<feature type="compositionally biased region" description="Polar residues" evidence="1">
    <location>
        <begin position="1"/>
        <end position="14"/>
    </location>
</feature>
<sequence>MTRSLSCYSENSLKSGAEPSLGQIHPNPSSPMRPQSSSPPGHIKHKHSSQLLKENISPIPTLSSKGQQAKTRSLEPTSSQALHQQSSFPRLPQAKPVSVLHNRSSSSPLCGTSNRSGRKTSLQPRTRHPSARNHLSSDVGYGGLVKRGDPDAILDSTPRYNPAPQAGKPRHVSAPQAAKVVPSQGSMRIPARVNFDKQTAAEPNACRGPMTTTTASRPIVQVQSGARAKSASPEEVWSKEGSPTDQERTTAAERARPRISQLRAPTLKHQSAPTRRVESALSIHKVQVPRQTSSSASDHRVSMIPSSTISSRRLAVRPASGTNPAFQPLLRVKDGPSRRRLQPRAVNLGSGGVSASGAALQASAMTRRRAVTGSNSASSTDSDAVDNVRRNSMGGSSASLCRLPLGSSRPIMPRRVAGARLKPKDTSRTQSSDSTQRPSRASYAPPQATTSVSNITISASSQQTNASRRVTLSNVQLGFSLETRGQPRRRTSLPVTARGRANKQSHRILDNAKGPRPMLLGSQDARLETTSSNTVGKNPKETSRTSSQNLTTRQATGSCVDVSPHKRHVNEHLHTPSADGEVDSCCAIESTGISGNARRKPGDRSCDTTVHGAKHDNIIDTEEVVNVTSGTSAGMERQQLQQSPESRAERRLSAWQTMRKQNASSALSLAVGARLADFSGTPSTGPSVKVSRAKDKSWLFTGAASYLRGVFGTRE</sequence>
<dbReference type="AlphaFoldDB" id="A0A5C3QXN7"/>
<feature type="compositionally biased region" description="Low complexity" evidence="1">
    <location>
        <begin position="26"/>
        <end position="40"/>
    </location>
</feature>
<reference evidence="2 3" key="1">
    <citation type="journal article" date="2019" name="Nat. Ecol. Evol.">
        <title>Megaphylogeny resolves global patterns of mushroom evolution.</title>
        <authorList>
            <person name="Varga T."/>
            <person name="Krizsan K."/>
            <person name="Foldi C."/>
            <person name="Dima B."/>
            <person name="Sanchez-Garcia M."/>
            <person name="Sanchez-Ramirez S."/>
            <person name="Szollosi G.J."/>
            <person name="Szarkandi J.G."/>
            <person name="Papp V."/>
            <person name="Albert L."/>
            <person name="Andreopoulos W."/>
            <person name="Angelini C."/>
            <person name="Antonin V."/>
            <person name="Barry K.W."/>
            <person name="Bougher N.L."/>
            <person name="Buchanan P."/>
            <person name="Buyck B."/>
            <person name="Bense V."/>
            <person name="Catcheside P."/>
            <person name="Chovatia M."/>
            <person name="Cooper J."/>
            <person name="Damon W."/>
            <person name="Desjardin D."/>
            <person name="Finy P."/>
            <person name="Geml J."/>
            <person name="Haridas S."/>
            <person name="Hughes K."/>
            <person name="Justo A."/>
            <person name="Karasinski D."/>
            <person name="Kautmanova I."/>
            <person name="Kiss B."/>
            <person name="Kocsube S."/>
            <person name="Kotiranta H."/>
            <person name="LaButti K.M."/>
            <person name="Lechner B.E."/>
            <person name="Liimatainen K."/>
            <person name="Lipzen A."/>
            <person name="Lukacs Z."/>
            <person name="Mihaltcheva S."/>
            <person name="Morgado L.N."/>
            <person name="Niskanen T."/>
            <person name="Noordeloos M.E."/>
            <person name="Ohm R.A."/>
            <person name="Ortiz-Santana B."/>
            <person name="Ovrebo C."/>
            <person name="Racz N."/>
            <person name="Riley R."/>
            <person name="Savchenko A."/>
            <person name="Shiryaev A."/>
            <person name="Soop K."/>
            <person name="Spirin V."/>
            <person name="Szebenyi C."/>
            <person name="Tomsovsky M."/>
            <person name="Tulloss R.E."/>
            <person name="Uehling J."/>
            <person name="Grigoriev I.V."/>
            <person name="Vagvolgyi C."/>
            <person name="Papp T."/>
            <person name="Martin F.M."/>
            <person name="Miettinen O."/>
            <person name="Hibbett D.S."/>
            <person name="Nagy L.G."/>
        </authorList>
    </citation>
    <scope>NUCLEOTIDE SEQUENCE [LARGE SCALE GENOMIC DNA]</scope>
    <source>
        <strain evidence="2 3">CBS 309.79</strain>
    </source>
</reference>
<feature type="region of interest" description="Disordered" evidence="1">
    <location>
        <begin position="1"/>
        <end position="255"/>
    </location>
</feature>
<feature type="compositionally biased region" description="Polar residues" evidence="1">
    <location>
        <begin position="58"/>
        <end position="88"/>
    </location>
</feature>
<organism evidence="2 3">
    <name type="scientific">Pterulicium gracile</name>
    <dbReference type="NCBI Taxonomy" id="1884261"/>
    <lineage>
        <taxon>Eukaryota</taxon>
        <taxon>Fungi</taxon>
        <taxon>Dikarya</taxon>
        <taxon>Basidiomycota</taxon>
        <taxon>Agaricomycotina</taxon>
        <taxon>Agaricomycetes</taxon>
        <taxon>Agaricomycetidae</taxon>
        <taxon>Agaricales</taxon>
        <taxon>Pleurotineae</taxon>
        <taxon>Pterulaceae</taxon>
        <taxon>Pterulicium</taxon>
    </lineage>
</organism>